<organism evidence="1 2">
    <name type="scientific">Littorina saxatilis</name>
    <dbReference type="NCBI Taxonomy" id="31220"/>
    <lineage>
        <taxon>Eukaryota</taxon>
        <taxon>Metazoa</taxon>
        <taxon>Spiralia</taxon>
        <taxon>Lophotrochozoa</taxon>
        <taxon>Mollusca</taxon>
        <taxon>Gastropoda</taxon>
        <taxon>Caenogastropoda</taxon>
        <taxon>Littorinimorpha</taxon>
        <taxon>Littorinoidea</taxon>
        <taxon>Littorinidae</taxon>
        <taxon>Littorina</taxon>
    </lineage>
</organism>
<dbReference type="AlphaFoldDB" id="A0AAN9ATC5"/>
<protein>
    <submittedName>
        <fullName evidence="1">Uncharacterized protein</fullName>
    </submittedName>
</protein>
<name>A0AAN9ATC5_9CAEN</name>
<sequence>MILVNCLDKIFNSYTTTKPQKLPCILVRACGLSFCNAVAEAESGTNELGLKQKKPTFCLTTSKEGDWSLEIYARMDHVSSNTCNALWIQPVQHGLR</sequence>
<gene>
    <name evidence="1" type="ORF">V1264_008579</name>
</gene>
<evidence type="ECO:0000313" key="2">
    <source>
        <dbReference type="Proteomes" id="UP001374579"/>
    </source>
</evidence>
<accession>A0AAN9ATC5</accession>
<comment type="caution">
    <text evidence="1">The sequence shown here is derived from an EMBL/GenBank/DDBJ whole genome shotgun (WGS) entry which is preliminary data.</text>
</comment>
<dbReference type="EMBL" id="JBAMIC010000021">
    <property type="protein sequence ID" value="KAK7092903.1"/>
    <property type="molecule type" value="Genomic_DNA"/>
</dbReference>
<evidence type="ECO:0000313" key="1">
    <source>
        <dbReference type="EMBL" id="KAK7092903.1"/>
    </source>
</evidence>
<proteinExistence type="predicted"/>
<keyword evidence="2" id="KW-1185">Reference proteome</keyword>
<dbReference type="Proteomes" id="UP001374579">
    <property type="component" value="Unassembled WGS sequence"/>
</dbReference>
<reference evidence="1 2" key="1">
    <citation type="submission" date="2024-02" db="EMBL/GenBank/DDBJ databases">
        <title>Chromosome-scale genome assembly of the rough periwinkle Littorina saxatilis.</title>
        <authorList>
            <person name="De Jode A."/>
            <person name="Faria R."/>
            <person name="Formenti G."/>
            <person name="Sims Y."/>
            <person name="Smith T.P."/>
            <person name="Tracey A."/>
            <person name="Wood J.M.D."/>
            <person name="Zagrodzka Z.B."/>
            <person name="Johannesson K."/>
            <person name="Butlin R.K."/>
            <person name="Leder E.H."/>
        </authorList>
    </citation>
    <scope>NUCLEOTIDE SEQUENCE [LARGE SCALE GENOMIC DNA]</scope>
    <source>
        <strain evidence="1">Snail1</strain>
        <tissue evidence="1">Muscle</tissue>
    </source>
</reference>